<dbReference type="PANTHER" id="PTHR10622:SF10">
    <property type="entry name" value="HET DOMAIN-CONTAINING PROTEIN"/>
    <property type="match status" value="1"/>
</dbReference>
<evidence type="ECO:0000313" key="2">
    <source>
        <dbReference type="EMBL" id="KAF2033133.1"/>
    </source>
</evidence>
<dbReference type="Proteomes" id="UP000799777">
    <property type="component" value="Unassembled WGS sequence"/>
</dbReference>
<comment type="caution">
    <text evidence="2">The sequence shown here is derived from an EMBL/GenBank/DDBJ whole genome shotgun (WGS) entry which is preliminary data.</text>
</comment>
<protein>
    <recommendedName>
        <fullName evidence="1">DUF8212 domain-containing protein</fullName>
    </recommendedName>
</protein>
<proteinExistence type="predicted"/>
<keyword evidence="3" id="KW-1185">Reference proteome</keyword>
<feature type="domain" description="DUF8212" evidence="1">
    <location>
        <begin position="11"/>
        <end position="33"/>
    </location>
</feature>
<reference evidence="2" key="1">
    <citation type="journal article" date="2020" name="Stud. Mycol.">
        <title>101 Dothideomycetes genomes: a test case for predicting lifestyles and emergence of pathogens.</title>
        <authorList>
            <person name="Haridas S."/>
            <person name="Albert R."/>
            <person name="Binder M."/>
            <person name="Bloem J."/>
            <person name="Labutti K."/>
            <person name="Salamov A."/>
            <person name="Andreopoulos B."/>
            <person name="Baker S."/>
            <person name="Barry K."/>
            <person name="Bills G."/>
            <person name="Bluhm B."/>
            <person name="Cannon C."/>
            <person name="Castanera R."/>
            <person name="Culley D."/>
            <person name="Daum C."/>
            <person name="Ezra D."/>
            <person name="Gonzalez J."/>
            <person name="Henrissat B."/>
            <person name="Kuo A."/>
            <person name="Liang C."/>
            <person name="Lipzen A."/>
            <person name="Lutzoni F."/>
            <person name="Magnuson J."/>
            <person name="Mondo S."/>
            <person name="Nolan M."/>
            <person name="Ohm R."/>
            <person name="Pangilinan J."/>
            <person name="Park H.-J."/>
            <person name="Ramirez L."/>
            <person name="Alfaro M."/>
            <person name="Sun H."/>
            <person name="Tritt A."/>
            <person name="Yoshinaga Y."/>
            <person name="Zwiers L.-H."/>
            <person name="Turgeon B."/>
            <person name="Goodwin S."/>
            <person name="Spatafora J."/>
            <person name="Crous P."/>
            <person name="Grigoriev I."/>
        </authorList>
    </citation>
    <scope>NUCLEOTIDE SEQUENCE</scope>
    <source>
        <strain evidence="2">CBS 110217</strain>
    </source>
</reference>
<dbReference type="Pfam" id="PF26640">
    <property type="entry name" value="DUF8212"/>
    <property type="match status" value="1"/>
</dbReference>
<name>A0A9P4HEN4_9PLEO</name>
<dbReference type="InterPro" id="IPR058525">
    <property type="entry name" value="DUF8212"/>
</dbReference>
<sequence>MPLLYGEGRKSFTRLQEEIIRRSDDHSIFSWIDRTASRSDFRSLLARSPADFRHCQNIKSVPALAGAPFAITNRGLNISIPLHSLDDDGLEYLAALHYRFKHSGKGLAVRLRRVAAGSNQFARVDPYRLYEAADVHTSAELYVPEQIPLSLTPCSRAAGCKVNIVGTNFSVRAVYVQDAYCEGCEILRFDSRRVGLAVTARIMFVTTKKRTGYDWPPRLVVLAYNPHLKPSTIPAGVLGLDACIIAPNSCIAHIGTVAGDYDVRKPPAAHEIEWFETNLVSHYVTFGREIVSDEVFFTANVNEGFGYAIETMHSPQKSLSY</sequence>
<gene>
    <name evidence="2" type="ORF">EK21DRAFT_109272</name>
</gene>
<evidence type="ECO:0000313" key="3">
    <source>
        <dbReference type="Proteomes" id="UP000799777"/>
    </source>
</evidence>
<dbReference type="PANTHER" id="PTHR10622">
    <property type="entry name" value="HET DOMAIN-CONTAINING PROTEIN"/>
    <property type="match status" value="1"/>
</dbReference>
<accession>A0A9P4HEN4</accession>
<dbReference type="AlphaFoldDB" id="A0A9P4HEN4"/>
<organism evidence="2 3">
    <name type="scientific">Setomelanomma holmii</name>
    <dbReference type="NCBI Taxonomy" id="210430"/>
    <lineage>
        <taxon>Eukaryota</taxon>
        <taxon>Fungi</taxon>
        <taxon>Dikarya</taxon>
        <taxon>Ascomycota</taxon>
        <taxon>Pezizomycotina</taxon>
        <taxon>Dothideomycetes</taxon>
        <taxon>Pleosporomycetidae</taxon>
        <taxon>Pleosporales</taxon>
        <taxon>Pleosporineae</taxon>
        <taxon>Phaeosphaeriaceae</taxon>
        <taxon>Setomelanomma</taxon>
    </lineage>
</organism>
<dbReference type="EMBL" id="ML978168">
    <property type="protein sequence ID" value="KAF2033133.1"/>
    <property type="molecule type" value="Genomic_DNA"/>
</dbReference>
<dbReference type="OrthoDB" id="3787959at2759"/>
<evidence type="ECO:0000259" key="1">
    <source>
        <dbReference type="Pfam" id="PF26640"/>
    </source>
</evidence>